<keyword evidence="2" id="KW-1185">Reference proteome</keyword>
<protein>
    <submittedName>
        <fullName evidence="1">Uncharacterized protein</fullName>
    </submittedName>
</protein>
<dbReference type="Gene3D" id="2.40.30.180">
    <property type="entry name" value="Ubiquitin-activating enzyme E1, FCCH domain"/>
    <property type="match status" value="1"/>
</dbReference>
<sequence length="216" mass="22913">MSGFRTAQANFCRGELGPQLYGRFDVDAWGTALRRARNVIVLKYGGLSKRPGTQLVAEVLDASQPVRLVPFQFSLDQTYALEMGQGYLSPCAMGGRLLEEELAITAISNEEQALVAMDWHGLAVGDLLYVTGCEGEIGALLNGRAWPVRAVVDANHLRIAADTRDLAPFTACAGGSTRTAPPVAAPPPSVPPVTAAPTPPVIYYGGSGRFGRGELN</sequence>
<evidence type="ECO:0000313" key="2">
    <source>
        <dbReference type="Proteomes" id="UP001187221"/>
    </source>
</evidence>
<reference evidence="1 2" key="1">
    <citation type="submission" date="2023-06" db="EMBL/GenBank/DDBJ databases">
        <title>Draft genome sequence of Novosphingobium sp. strain IK01.</title>
        <authorList>
            <person name="Hatamoto M."/>
            <person name="Ikarashi T."/>
            <person name="Yamaguchi T."/>
        </authorList>
    </citation>
    <scope>NUCLEOTIDE SEQUENCE [LARGE SCALE GENOMIC DNA]</scope>
    <source>
        <strain evidence="1 2">IK01</strain>
    </source>
</reference>
<dbReference type="InterPro" id="IPR042302">
    <property type="entry name" value="E1_FCCH_sf"/>
</dbReference>
<dbReference type="RefSeq" id="WP_317975339.1">
    <property type="nucleotide sequence ID" value="NZ_BTFW01000001.1"/>
</dbReference>
<organism evidence="1 2">
    <name type="scientific">Novosphingobium pituita</name>
    <dbReference type="NCBI Taxonomy" id="3056842"/>
    <lineage>
        <taxon>Bacteria</taxon>
        <taxon>Pseudomonadati</taxon>
        <taxon>Pseudomonadota</taxon>
        <taxon>Alphaproteobacteria</taxon>
        <taxon>Sphingomonadales</taxon>
        <taxon>Sphingomonadaceae</taxon>
        <taxon>Novosphingobium</taxon>
    </lineage>
</organism>
<dbReference type="Proteomes" id="UP001187221">
    <property type="component" value="Unassembled WGS sequence"/>
</dbReference>
<name>A0ABQ6P8X6_9SPHN</name>
<evidence type="ECO:0000313" key="1">
    <source>
        <dbReference type="EMBL" id="GMM61678.1"/>
    </source>
</evidence>
<accession>A0ABQ6P8X6</accession>
<dbReference type="EMBL" id="BTFW01000001">
    <property type="protein sequence ID" value="GMM61678.1"/>
    <property type="molecule type" value="Genomic_DNA"/>
</dbReference>
<comment type="caution">
    <text evidence="1">The sequence shown here is derived from an EMBL/GenBank/DDBJ whole genome shotgun (WGS) entry which is preliminary data.</text>
</comment>
<gene>
    <name evidence="1" type="ORF">NUTIK01_24550</name>
</gene>
<proteinExistence type="predicted"/>